<reference evidence="3 6" key="3">
    <citation type="submission" date="2018-06" db="EMBL/GenBank/DDBJ databases">
        <authorList>
            <consortium name="Pathogen Informatics"/>
            <person name="Doyle S."/>
        </authorList>
    </citation>
    <scope>NUCLEOTIDE SEQUENCE [LARGE SCALE GENOMIC DNA]</scope>
    <source>
        <strain evidence="3 6">NCTC11653</strain>
    </source>
</reference>
<keyword evidence="4" id="KW-1185">Reference proteome</keyword>
<evidence type="ECO:0000313" key="1">
    <source>
        <dbReference type="EMBL" id="ATA80476.1"/>
    </source>
</evidence>
<evidence type="ECO:0000313" key="2">
    <source>
        <dbReference type="EMBL" id="ATA83815.1"/>
    </source>
</evidence>
<gene>
    <name evidence="2" type="ORF">CGC55_04510</name>
    <name evidence="1" type="ORF">CGC59_12680</name>
    <name evidence="3" type="ORF">NCTC11653_01141</name>
</gene>
<accession>A0A250F905</accession>
<dbReference type="AlphaFoldDB" id="A0A250F905"/>
<dbReference type="RefSeq" id="WP_002677604.1">
    <property type="nucleotide sequence ID" value="NZ_CAUTEC010000086.1"/>
</dbReference>
<evidence type="ECO:0000313" key="6">
    <source>
        <dbReference type="Proteomes" id="UP000249902"/>
    </source>
</evidence>
<evidence type="ECO:0000313" key="3">
    <source>
        <dbReference type="EMBL" id="SQA75243.1"/>
    </source>
</evidence>
<sequence>MKKTYYILILFLFISCNSKLIPLVYPPISLKKDYSEDTRNFKEYKGKIEGLPKDRYYKAAIKILLDSTLCSFTSSDMDHTFYIYLDTTCIRRDSYIEIILNDYSPKTILLNDFINSDKNITLIKDKNIITKDTYDNFYRTSLSECGTISDRDIIYSTKYLTEDRIHLSNIEEINQLKNGDFYYEDNKTHVLVIGSKLNSNKNGEWRTYLLKYSDDPVLKKIETYSNNYLDGYYYETDNSNFTKQGYYKKNKKYGYWEEIDWKGNIHKEYYKNGKKKTKRRGNL</sequence>
<dbReference type="EMBL" id="UAVP01000007">
    <property type="protein sequence ID" value="SQA75243.1"/>
    <property type="molecule type" value="Genomic_DNA"/>
</dbReference>
<reference evidence="1" key="1">
    <citation type="journal article" date="2017" name="Genome Announc.">
        <title>Twelve Complete Reference Genomes of Clinical Isolates in the Capnocytophaga Genus.</title>
        <authorList>
            <person name="Villarma A."/>
            <person name="Gulvik C.A."/>
            <person name="Rowe L.A."/>
            <person name="Sheth M."/>
            <person name="Juieng P."/>
            <person name="Nicholson A.C."/>
            <person name="Loparev V.N."/>
            <person name="McQuiston J.R."/>
        </authorList>
    </citation>
    <scope>NUCLEOTIDE SEQUENCE</scope>
    <source>
        <strain evidence="1">H4486</strain>
        <strain evidence="2">KC1668</strain>
    </source>
</reference>
<dbReference type="KEGG" id="cspu:CGC55_04510"/>
<reference evidence="4 5" key="2">
    <citation type="submission" date="2017-06" db="EMBL/GenBank/DDBJ databases">
        <title>Capnocytophaga spp. assemblies.</title>
        <authorList>
            <person name="Gulvik C.A."/>
        </authorList>
    </citation>
    <scope>NUCLEOTIDE SEQUENCE [LARGE SCALE GENOMIC DNA]</scope>
    <source>
        <strain evidence="5">H4486</strain>
        <strain evidence="4">KC1668</strain>
    </source>
</reference>
<dbReference type="eggNOG" id="ENOG5032IEA">
    <property type="taxonomic scope" value="Bacteria"/>
</dbReference>
<dbReference type="EMBL" id="CP022383">
    <property type="protein sequence ID" value="ATA80476.1"/>
    <property type="molecule type" value="Genomic_DNA"/>
</dbReference>
<dbReference type="EMBL" id="CP022385">
    <property type="protein sequence ID" value="ATA83815.1"/>
    <property type="molecule type" value="Genomic_DNA"/>
</dbReference>
<protein>
    <recommendedName>
        <fullName evidence="7">MORN repeat variant</fullName>
    </recommendedName>
</protein>
<dbReference type="PROSITE" id="PS51257">
    <property type="entry name" value="PROKAR_LIPOPROTEIN"/>
    <property type="match status" value="1"/>
</dbReference>
<name>A0A250F905_CAPSP</name>
<evidence type="ECO:0008006" key="7">
    <source>
        <dbReference type="Google" id="ProtNLM"/>
    </source>
</evidence>
<dbReference type="STRING" id="553177.CAPSP0001_2186"/>
<evidence type="ECO:0000313" key="5">
    <source>
        <dbReference type="Proteomes" id="UP000217334"/>
    </source>
</evidence>
<dbReference type="Proteomes" id="UP000217334">
    <property type="component" value="Chromosome"/>
</dbReference>
<proteinExistence type="predicted"/>
<dbReference type="OrthoDB" id="7342920at2"/>
<dbReference type="Proteomes" id="UP000249902">
    <property type="component" value="Unassembled WGS sequence"/>
</dbReference>
<organism evidence="1 5">
    <name type="scientific">Capnocytophaga sputigena</name>
    <dbReference type="NCBI Taxonomy" id="1019"/>
    <lineage>
        <taxon>Bacteria</taxon>
        <taxon>Pseudomonadati</taxon>
        <taxon>Bacteroidota</taxon>
        <taxon>Flavobacteriia</taxon>
        <taxon>Flavobacteriales</taxon>
        <taxon>Flavobacteriaceae</taxon>
        <taxon>Capnocytophaga</taxon>
    </lineage>
</organism>
<evidence type="ECO:0000313" key="4">
    <source>
        <dbReference type="Proteomes" id="UP000217301"/>
    </source>
</evidence>
<dbReference type="Proteomes" id="UP000217301">
    <property type="component" value="Chromosome"/>
</dbReference>